<feature type="signal peptide" evidence="1">
    <location>
        <begin position="1"/>
        <end position="22"/>
    </location>
</feature>
<feature type="chain" id="PRO_5040265585" evidence="1">
    <location>
        <begin position="23"/>
        <end position="77"/>
    </location>
</feature>
<name>A0A9P7G4H1_9AGAR</name>
<keyword evidence="1" id="KW-0732">Signal</keyword>
<evidence type="ECO:0000256" key="1">
    <source>
        <dbReference type="SAM" id="SignalP"/>
    </source>
</evidence>
<evidence type="ECO:0000313" key="3">
    <source>
        <dbReference type="Proteomes" id="UP000775547"/>
    </source>
</evidence>
<dbReference type="EMBL" id="JABCKV010000608">
    <property type="protein sequence ID" value="KAG5640612.1"/>
    <property type="molecule type" value="Genomic_DNA"/>
</dbReference>
<gene>
    <name evidence="2" type="ORF">DXG03_007911</name>
</gene>
<reference evidence="2" key="1">
    <citation type="submission" date="2020-07" db="EMBL/GenBank/DDBJ databases">
        <authorList>
            <person name="Nieuwenhuis M."/>
            <person name="Van De Peppel L.J.J."/>
        </authorList>
    </citation>
    <scope>NUCLEOTIDE SEQUENCE</scope>
    <source>
        <strain evidence="2">AP01</strain>
        <tissue evidence="2">Mycelium</tissue>
    </source>
</reference>
<proteinExistence type="predicted"/>
<dbReference type="Proteomes" id="UP000775547">
    <property type="component" value="Unassembled WGS sequence"/>
</dbReference>
<protein>
    <submittedName>
        <fullName evidence="2">Uncharacterized protein</fullName>
    </submittedName>
</protein>
<sequence>MPLQTTAATLAHILTLIDLTLPTASNSAAPTVVQMPPSMVQAATAVIPLPTDLSNLPAFLEAYKAQATANAKAEIEG</sequence>
<organism evidence="2 3">
    <name type="scientific">Asterophora parasitica</name>
    <dbReference type="NCBI Taxonomy" id="117018"/>
    <lineage>
        <taxon>Eukaryota</taxon>
        <taxon>Fungi</taxon>
        <taxon>Dikarya</taxon>
        <taxon>Basidiomycota</taxon>
        <taxon>Agaricomycotina</taxon>
        <taxon>Agaricomycetes</taxon>
        <taxon>Agaricomycetidae</taxon>
        <taxon>Agaricales</taxon>
        <taxon>Tricholomatineae</taxon>
        <taxon>Lyophyllaceae</taxon>
        <taxon>Asterophora</taxon>
    </lineage>
</organism>
<evidence type="ECO:0000313" key="2">
    <source>
        <dbReference type="EMBL" id="KAG5640612.1"/>
    </source>
</evidence>
<comment type="caution">
    <text evidence="2">The sequence shown here is derived from an EMBL/GenBank/DDBJ whole genome shotgun (WGS) entry which is preliminary data.</text>
</comment>
<keyword evidence="3" id="KW-1185">Reference proteome</keyword>
<dbReference type="AlphaFoldDB" id="A0A9P7G4H1"/>
<reference evidence="2" key="2">
    <citation type="submission" date="2021-10" db="EMBL/GenBank/DDBJ databases">
        <title>Phylogenomics reveals ancestral predisposition of the termite-cultivated fungus Termitomyces towards a domesticated lifestyle.</title>
        <authorList>
            <person name="Auxier B."/>
            <person name="Grum-Grzhimaylo A."/>
            <person name="Cardenas M.E."/>
            <person name="Lodge J.D."/>
            <person name="Laessoe T."/>
            <person name="Pedersen O."/>
            <person name="Smith M.E."/>
            <person name="Kuyper T.W."/>
            <person name="Franco-Molano E.A."/>
            <person name="Baroni T.J."/>
            <person name="Aanen D.K."/>
        </authorList>
    </citation>
    <scope>NUCLEOTIDE SEQUENCE</scope>
    <source>
        <strain evidence="2">AP01</strain>
        <tissue evidence="2">Mycelium</tissue>
    </source>
</reference>
<accession>A0A9P7G4H1</accession>